<dbReference type="RefSeq" id="WP_126401500.1">
    <property type="nucleotide sequence ID" value="NZ_AP018907.1"/>
</dbReference>
<dbReference type="AlphaFoldDB" id="A0A348G4B7"/>
<evidence type="ECO:0008006" key="3">
    <source>
        <dbReference type="Google" id="ProtNLM"/>
    </source>
</evidence>
<organism evidence="1 2">
    <name type="scientific">Blastochloris tepida</name>
    <dbReference type="NCBI Taxonomy" id="2233851"/>
    <lineage>
        <taxon>Bacteria</taxon>
        <taxon>Pseudomonadati</taxon>
        <taxon>Pseudomonadota</taxon>
        <taxon>Alphaproteobacteria</taxon>
        <taxon>Hyphomicrobiales</taxon>
        <taxon>Blastochloridaceae</taxon>
        <taxon>Blastochloris</taxon>
    </lineage>
</organism>
<sequence length="71" mass="8002">MIQISDLMIAHPELVSFRQLETLVEAAAASGEIHLYFDIKPEFADTPRDWDMRLELIFLSAQARPDAGTAQ</sequence>
<dbReference type="KEGG" id="blag:BLTE_30850"/>
<accession>A0A348G4B7</accession>
<reference evidence="1 2" key="1">
    <citation type="submission" date="2018-08" db="EMBL/GenBank/DDBJ databases">
        <title>Complete genome sequencing of Blastochloris tepida GI.</title>
        <authorList>
            <person name="Tsukatani Y."/>
            <person name="Mori H."/>
        </authorList>
    </citation>
    <scope>NUCLEOTIDE SEQUENCE [LARGE SCALE GENOMIC DNA]</scope>
    <source>
        <strain evidence="1 2">GI</strain>
    </source>
</reference>
<dbReference type="Proteomes" id="UP000266934">
    <property type="component" value="Chromosome"/>
</dbReference>
<dbReference type="OrthoDB" id="9799857at2"/>
<evidence type="ECO:0000313" key="1">
    <source>
        <dbReference type="EMBL" id="BBF94400.1"/>
    </source>
</evidence>
<protein>
    <recommendedName>
        <fullName evidence="3">Sulfur relay protein DsrC</fullName>
    </recommendedName>
</protein>
<keyword evidence="2" id="KW-1185">Reference proteome</keyword>
<name>A0A348G4B7_9HYPH</name>
<dbReference type="EMBL" id="AP018907">
    <property type="protein sequence ID" value="BBF94400.1"/>
    <property type="molecule type" value="Genomic_DNA"/>
</dbReference>
<proteinExistence type="predicted"/>
<evidence type="ECO:0000313" key="2">
    <source>
        <dbReference type="Proteomes" id="UP000266934"/>
    </source>
</evidence>
<gene>
    <name evidence="1" type="ORF">BLTE_30850</name>
</gene>